<dbReference type="Pfam" id="PF12900">
    <property type="entry name" value="Pyridox_ox_2"/>
    <property type="match status" value="1"/>
</dbReference>
<dbReference type="SUPFAM" id="SSF50475">
    <property type="entry name" value="FMN-binding split barrel"/>
    <property type="match status" value="1"/>
</dbReference>
<gene>
    <name evidence="1" type="ORF">SAMN05192576_3419</name>
</gene>
<organism evidence="1 2">
    <name type="scientific">Nocardioides szechwanensis</name>
    <dbReference type="NCBI Taxonomy" id="1005944"/>
    <lineage>
        <taxon>Bacteria</taxon>
        <taxon>Bacillati</taxon>
        <taxon>Actinomycetota</taxon>
        <taxon>Actinomycetes</taxon>
        <taxon>Propionibacteriales</taxon>
        <taxon>Nocardioidaceae</taxon>
        <taxon>Nocardioides</taxon>
    </lineage>
</organism>
<dbReference type="AlphaFoldDB" id="A0A1H0H1B6"/>
<keyword evidence="2" id="KW-1185">Reference proteome</keyword>
<dbReference type="OrthoDB" id="7062584at2"/>
<accession>A0A1H0H1B6</accession>
<dbReference type="EMBL" id="FNIC01000006">
    <property type="protein sequence ID" value="SDO12731.1"/>
    <property type="molecule type" value="Genomic_DNA"/>
</dbReference>
<dbReference type="Gene3D" id="2.30.110.10">
    <property type="entry name" value="Electron Transport, Fmn-binding Protein, Chain A"/>
    <property type="match status" value="1"/>
</dbReference>
<protein>
    <submittedName>
        <fullName evidence="1">Nitroimidazol reductase NimA, pyridoxamine 5'-phosphate oxidase superfamily</fullName>
    </submittedName>
</protein>
<reference evidence="1 2" key="1">
    <citation type="submission" date="2016-10" db="EMBL/GenBank/DDBJ databases">
        <authorList>
            <person name="de Groot N.N."/>
        </authorList>
    </citation>
    <scope>NUCLEOTIDE SEQUENCE [LARGE SCALE GENOMIC DNA]</scope>
    <source>
        <strain evidence="1 2">CGMCC 1.11147</strain>
    </source>
</reference>
<proteinExistence type="predicted"/>
<dbReference type="STRING" id="1005944.SAMN05192576_3419"/>
<dbReference type="InterPro" id="IPR012349">
    <property type="entry name" value="Split_barrel_FMN-bd"/>
</dbReference>
<sequence length="145" mass="16620">MTEQSDDPVQELTVEQCWQLLGDEEFGRLAYRLVDEVHIVPINYLVDNRCLLFRTASGNKLLAAALHSDVAFEIDWRDEHSAWSVVARGSLRRLGEDEQHRLDNLPQQPWVDTPKYDVVELTPDEVTGRSFQLHRTSVPHEAPSS</sequence>
<dbReference type="InterPro" id="IPR024747">
    <property type="entry name" value="Pyridox_Oxase-rel"/>
</dbReference>
<name>A0A1H0H1B6_9ACTN</name>
<evidence type="ECO:0000313" key="1">
    <source>
        <dbReference type="EMBL" id="SDO12731.1"/>
    </source>
</evidence>
<dbReference type="RefSeq" id="WP_091026015.1">
    <property type="nucleotide sequence ID" value="NZ_BKAE01000008.1"/>
</dbReference>
<evidence type="ECO:0000313" key="2">
    <source>
        <dbReference type="Proteomes" id="UP000199004"/>
    </source>
</evidence>
<dbReference type="Proteomes" id="UP000199004">
    <property type="component" value="Unassembled WGS sequence"/>
</dbReference>